<evidence type="ECO:0000256" key="1">
    <source>
        <dbReference type="ARBA" id="ARBA00001750"/>
    </source>
</evidence>
<dbReference type="CDD" id="cd00610">
    <property type="entry name" value="OAT_like"/>
    <property type="match status" value="1"/>
</dbReference>
<accession>A0A4P6JMT2</accession>
<keyword evidence="9 16" id="KW-0663">Pyridoxal phosphate</keyword>
<dbReference type="NCBIfam" id="TIGR00700">
    <property type="entry name" value="GABAtrnsam"/>
    <property type="match status" value="1"/>
</dbReference>
<dbReference type="FunFam" id="3.40.640.10:FF:000013">
    <property type="entry name" value="4-aminobutyrate aminotransferase"/>
    <property type="match status" value="1"/>
</dbReference>
<dbReference type="RefSeq" id="WP_129887528.1">
    <property type="nucleotide sequence ID" value="NZ_CP035758.1"/>
</dbReference>
<name>A0A4P6JMT2_KTERU</name>
<proteinExistence type="inferred from homology"/>
<comment type="pathway">
    <text evidence="3">Amino-acid degradation; 4-aminobutanoate degradation.</text>
</comment>
<dbReference type="Proteomes" id="UP000290365">
    <property type="component" value="Chromosome"/>
</dbReference>
<evidence type="ECO:0000256" key="6">
    <source>
        <dbReference type="ARBA" id="ARBA00012912"/>
    </source>
</evidence>
<evidence type="ECO:0000256" key="9">
    <source>
        <dbReference type="ARBA" id="ARBA00022898"/>
    </source>
</evidence>
<organism evidence="17 18">
    <name type="scientific">Ktedonosporobacter rubrisoli</name>
    <dbReference type="NCBI Taxonomy" id="2509675"/>
    <lineage>
        <taxon>Bacteria</taxon>
        <taxon>Bacillati</taxon>
        <taxon>Chloroflexota</taxon>
        <taxon>Ktedonobacteria</taxon>
        <taxon>Ktedonobacterales</taxon>
        <taxon>Ktedonosporobacteraceae</taxon>
        <taxon>Ktedonosporobacter</taxon>
    </lineage>
</organism>
<evidence type="ECO:0000256" key="11">
    <source>
        <dbReference type="ARBA" id="ARBA00030204"/>
    </source>
</evidence>
<dbReference type="EC" id="2.6.1.19" evidence="6"/>
<dbReference type="EMBL" id="CP035758">
    <property type="protein sequence ID" value="QBD76597.1"/>
    <property type="molecule type" value="Genomic_DNA"/>
</dbReference>
<dbReference type="Gene3D" id="3.40.640.10">
    <property type="entry name" value="Type I PLP-dependent aspartate aminotransferase-like (Major domain)"/>
    <property type="match status" value="1"/>
</dbReference>
<dbReference type="PIRSF" id="PIRSF000521">
    <property type="entry name" value="Transaminase_4ab_Lys_Orn"/>
    <property type="match status" value="1"/>
</dbReference>
<evidence type="ECO:0000256" key="5">
    <source>
        <dbReference type="ARBA" id="ARBA00012876"/>
    </source>
</evidence>
<sequence>MSGSTTALGKKSADLLAQRDQYIARAVHSETDIFAERAEGAVIEDVDGNHFIDFAVGHGAVNIGHSRPEIVKAVVEQAEKFMHTSFTAVMYESYVALARRLAAITPGKFAKKAAFFTTGAEAVENAVKIARFATGRPAIIVFDQAFHGRTLLAMTMTARVKPYKYGFGPYAPEVYRAPFPYEYRMDGTPEEITKRCIDELKRLFVGGVAPDKVAAVVVEPVQGEGGMIPPTPGFLPALKAICEEHGILFIADEIQSGFCRTGRMFAVEHENVVPDLIVLAKSLGAGMPISGVIGRAEIMDALPSGSLGGTYSGNPLACVAALAVLDLFEKEDMAAKSRETGKIVIQRLKKLQERVPAIGDVRGLGGMIGIEFVKDPQTREPDPELVNRILAESHRRGLVLVSAGIYDNVIRILAPLSTTPEQLEKALSIFEEAIVACTKA</sequence>
<evidence type="ECO:0000256" key="16">
    <source>
        <dbReference type="RuleBase" id="RU003560"/>
    </source>
</evidence>
<dbReference type="GO" id="GO:0034386">
    <property type="term" value="F:4-aminobutyrate:2-oxoglutarate transaminase activity"/>
    <property type="evidence" value="ECO:0007669"/>
    <property type="project" value="UniProtKB-EC"/>
</dbReference>
<keyword evidence="18" id="KW-1185">Reference proteome</keyword>
<comment type="catalytic activity">
    <reaction evidence="14">
        <text>4-aminobutanoate + 2-oxoglutarate = succinate semialdehyde + L-glutamate</text>
        <dbReference type="Rhea" id="RHEA:23352"/>
        <dbReference type="ChEBI" id="CHEBI:16810"/>
        <dbReference type="ChEBI" id="CHEBI:29985"/>
        <dbReference type="ChEBI" id="CHEBI:57706"/>
        <dbReference type="ChEBI" id="CHEBI:59888"/>
        <dbReference type="EC" id="2.6.1.19"/>
    </reaction>
</comment>
<dbReference type="SUPFAM" id="SSF53383">
    <property type="entry name" value="PLP-dependent transferases"/>
    <property type="match status" value="1"/>
</dbReference>
<evidence type="ECO:0000313" key="18">
    <source>
        <dbReference type="Proteomes" id="UP000290365"/>
    </source>
</evidence>
<dbReference type="AlphaFoldDB" id="A0A4P6JMT2"/>
<dbReference type="OrthoDB" id="9807885at2"/>
<dbReference type="InterPro" id="IPR005814">
    <property type="entry name" value="Aminotrans_3"/>
</dbReference>
<evidence type="ECO:0000256" key="15">
    <source>
        <dbReference type="ARBA" id="ARBA00050054"/>
    </source>
</evidence>
<dbReference type="PANTHER" id="PTHR11986">
    <property type="entry name" value="AMINOTRANSFERASE CLASS III"/>
    <property type="match status" value="1"/>
</dbReference>
<evidence type="ECO:0000256" key="7">
    <source>
        <dbReference type="ARBA" id="ARBA00022576"/>
    </source>
</evidence>
<dbReference type="PANTHER" id="PTHR11986:SF58">
    <property type="entry name" value="LEUCINE_METHIONINE RACEMASE"/>
    <property type="match status" value="1"/>
</dbReference>
<evidence type="ECO:0000313" key="17">
    <source>
        <dbReference type="EMBL" id="QBD76597.1"/>
    </source>
</evidence>
<comment type="similarity">
    <text evidence="4 16">Belongs to the class-III pyridoxal-phosphate-dependent aminotransferase family.</text>
</comment>
<evidence type="ECO:0000256" key="4">
    <source>
        <dbReference type="ARBA" id="ARBA00008954"/>
    </source>
</evidence>
<dbReference type="InterPro" id="IPR015422">
    <property type="entry name" value="PyrdxlP-dep_Trfase_small"/>
</dbReference>
<dbReference type="GO" id="GO:0042802">
    <property type="term" value="F:identical protein binding"/>
    <property type="evidence" value="ECO:0007669"/>
    <property type="project" value="TreeGrafter"/>
</dbReference>
<dbReference type="InterPro" id="IPR050103">
    <property type="entry name" value="Class-III_PLP-dep_AT"/>
</dbReference>
<dbReference type="InterPro" id="IPR049704">
    <property type="entry name" value="Aminotrans_3_PPA_site"/>
</dbReference>
<gene>
    <name evidence="17" type="primary">gabT</name>
    <name evidence="17" type="ORF">EPA93_11515</name>
</gene>
<comment type="cofactor">
    <cofactor evidence="2">
        <name>pyridoxal 5'-phosphate</name>
        <dbReference type="ChEBI" id="CHEBI:597326"/>
    </cofactor>
</comment>
<evidence type="ECO:0000256" key="2">
    <source>
        <dbReference type="ARBA" id="ARBA00001933"/>
    </source>
</evidence>
<dbReference type="GO" id="GO:0047298">
    <property type="term" value="F:(S)-3-amino-2-methylpropionate transaminase activity"/>
    <property type="evidence" value="ECO:0007669"/>
    <property type="project" value="UniProtKB-EC"/>
</dbReference>
<reference evidence="17 18" key="1">
    <citation type="submission" date="2019-01" db="EMBL/GenBank/DDBJ databases">
        <title>Ktedonosporobacter rubrisoli SCAWS-G2.</title>
        <authorList>
            <person name="Huang Y."/>
            <person name="Yan B."/>
        </authorList>
    </citation>
    <scope>NUCLEOTIDE SEQUENCE [LARGE SCALE GENOMIC DNA]</scope>
    <source>
        <strain evidence="17 18">SCAWS-G2</strain>
    </source>
</reference>
<keyword evidence="8 17" id="KW-0808">Transferase</keyword>
<dbReference type="GO" id="GO:0030170">
    <property type="term" value="F:pyridoxal phosphate binding"/>
    <property type="evidence" value="ECO:0007669"/>
    <property type="project" value="InterPro"/>
</dbReference>
<dbReference type="KEGG" id="kbs:EPA93_11515"/>
<dbReference type="Gene3D" id="3.90.1150.10">
    <property type="entry name" value="Aspartate Aminotransferase, domain 1"/>
    <property type="match status" value="1"/>
</dbReference>
<keyword evidence="7 17" id="KW-0032">Aminotransferase</keyword>
<evidence type="ECO:0000256" key="10">
    <source>
        <dbReference type="ARBA" id="ARBA00029760"/>
    </source>
</evidence>
<dbReference type="GO" id="GO:0009448">
    <property type="term" value="P:gamma-aminobutyric acid metabolic process"/>
    <property type="evidence" value="ECO:0007669"/>
    <property type="project" value="InterPro"/>
</dbReference>
<evidence type="ECO:0000256" key="12">
    <source>
        <dbReference type="ARBA" id="ARBA00030857"/>
    </source>
</evidence>
<evidence type="ECO:0000256" key="13">
    <source>
        <dbReference type="ARBA" id="ARBA00031787"/>
    </source>
</evidence>
<dbReference type="PROSITE" id="PS00600">
    <property type="entry name" value="AA_TRANSFER_CLASS_3"/>
    <property type="match status" value="1"/>
</dbReference>
<evidence type="ECO:0000256" key="14">
    <source>
        <dbReference type="ARBA" id="ARBA00048021"/>
    </source>
</evidence>
<evidence type="ECO:0000256" key="3">
    <source>
        <dbReference type="ARBA" id="ARBA00005176"/>
    </source>
</evidence>
<evidence type="ECO:0000256" key="8">
    <source>
        <dbReference type="ARBA" id="ARBA00022679"/>
    </source>
</evidence>
<dbReference type="InterPro" id="IPR015421">
    <property type="entry name" value="PyrdxlP-dep_Trfase_major"/>
</dbReference>
<dbReference type="Pfam" id="PF00202">
    <property type="entry name" value="Aminotran_3"/>
    <property type="match status" value="1"/>
</dbReference>
<protein>
    <recommendedName>
        <fullName evidence="12">(S)-3-amino-2-methylpropionate transaminase</fullName>
        <ecNumber evidence="6">2.6.1.19</ecNumber>
        <ecNumber evidence="5">2.6.1.22</ecNumber>
    </recommendedName>
    <alternativeName>
        <fullName evidence="13">GABA aminotransferase</fullName>
    </alternativeName>
    <alternativeName>
        <fullName evidence="11">Gamma-amino-N-butyrate transaminase</fullName>
    </alternativeName>
    <alternativeName>
        <fullName evidence="15">Glutamate:succinic semialdehyde transaminase</fullName>
    </alternativeName>
    <alternativeName>
        <fullName evidence="10">L-AIBAT</fullName>
    </alternativeName>
</protein>
<dbReference type="EC" id="2.6.1.22" evidence="5"/>
<dbReference type="InterPro" id="IPR004632">
    <property type="entry name" value="4NH2But_aminotransferase_bac"/>
</dbReference>
<dbReference type="InterPro" id="IPR015424">
    <property type="entry name" value="PyrdxlP-dep_Trfase"/>
</dbReference>
<comment type="catalytic activity">
    <reaction evidence="1">
        <text>(S)-3-amino-2-methylpropanoate + 2-oxoglutarate = 2-methyl-3-oxopropanoate + L-glutamate</text>
        <dbReference type="Rhea" id="RHEA:13993"/>
        <dbReference type="ChEBI" id="CHEBI:16810"/>
        <dbReference type="ChEBI" id="CHEBI:29985"/>
        <dbReference type="ChEBI" id="CHEBI:57700"/>
        <dbReference type="ChEBI" id="CHEBI:58655"/>
        <dbReference type="EC" id="2.6.1.22"/>
    </reaction>
</comment>